<dbReference type="AlphaFoldDB" id="A0A2M4D9Z4"/>
<reference evidence="2" key="1">
    <citation type="submission" date="2018-01" db="EMBL/GenBank/DDBJ databases">
        <title>An insight into the sialome of Amazonian anophelines.</title>
        <authorList>
            <person name="Ribeiro J.M."/>
            <person name="Scarpassa V."/>
            <person name="Calvo E."/>
        </authorList>
    </citation>
    <scope>NUCLEOTIDE SEQUENCE</scope>
</reference>
<keyword evidence="1" id="KW-0732">Signal</keyword>
<evidence type="ECO:0000256" key="1">
    <source>
        <dbReference type="SAM" id="SignalP"/>
    </source>
</evidence>
<organism evidence="2">
    <name type="scientific">Anopheles darlingi</name>
    <name type="common">Mosquito</name>
    <dbReference type="NCBI Taxonomy" id="43151"/>
    <lineage>
        <taxon>Eukaryota</taxon>
        <taxon>Metazoa</taxon>
        <taxon>Ecdysozoa</taxon>
        <taxon>Arthropoda</taxon>
        <taxon>Hexapoda</taxon>
        <taxon>Insecta</taxon>
        <taxon>Pterygota</taxon>
        <taxon>Neoptera</taxon>
        <taxon>Endopterygota</taxon>
        <taxon>Diptera</taxon>
        <taxon>Nematocera</taxon>
        <taxon>Culicoidea</taxon>
        <taxon>Culicidae</taxon>
        <taxon>Anophelinae</taxon>
        <taxon>Anopheles</taxon>
    </lineage>
</organism>
<dbReference type="EMBL" id="GGFL01010191">
    <property type="protein sequence ID" value="MBW74369.1"/>
    <property type="molecule type" value="Transcribed_RNA"/>
</dbReference>
<sequence>MRSCSNHLGGLLCLYVGSATTVPLPSKLAGSDASFWHQIPYTVVCYRFAIVSIDSIPDRGRRIWPRVCASKCLRLQAPVPSRIWQTRDEIVNALPSIL</sequence>
<proteinExistence type="predicted"/>
<protein>
    <submittedName>
        <fullName evidence="2">Putative secreted protein</fullName>
    </submittedName>
</protein>
<accession>A0A2M4D9Z4</accession>
<feature type="signal peptide" evidence="1">
    <location>
        <begin position="1"/>
        <end position="19"/>
    </location>
</feature>
<feature type="chain" id="PRO_5014688869" evidence="1">
    <location>
        <begin position="20"/>
        <end position="98"/>
    </location>
</feature>
<evidence type="ECO:0000313" key="2">
    <source>
        <dbReference type="EMBL" id="MBW74369.1"/>
    </source>
</evidence>
<name>A0A2M4D9Z4_ANODA</name>